<dbReference type="InterPro" id="IPR041489">
    <property type="entry name" value="PDZ_6"/>
</dbReference>
<dbReference type="STRING" id="29486.UGYR_06670"/>
<dbReference type="InterPro" id="IPR004387">
    <property type="entry name" value="Pept_M50_Zn"/>
</dbReference>
<evidence type="ECO:0000313" key="17">
    <source>
        <dbReference type="EMBL" id="CEK28576.1"/>
    </source>
</evidence>
<dbReference type="EMBL" id="UHJG01000001">
    <property type="protein sequence ID" value="SUQ01511.1"/>
    <property type="molecule type" value="Genomic_DNA"/>
</dbReference>
<dbReference type="NCBIfam" id="TIGR00054">
    <property type="entry name" value="RIP metalloprotease RseP"/>
    <property type="match status" value="1"/>
</dbReference>
<accession>A0A085U2Y8</accession>
<keyword evidence="5" id="KW-0997">Cell inner membrane</keyword>
<dbReference type="Gene3D" id="2.30.42.10">
    <property type="match status" value="2"/>
</dbReference>
<feature type="transmembrane region" description="Helical" evidence="15">
    <location>
        <begin position="427"/>
        <end position="445"/>
    </location>
</feature>
<evidence type="ECO:0000256" key="6">
    <source>
        <dbReference type="ARBA" id="ARBA00022670"/>
    </source>
</evidence>
<dbReference type="EMBL" id="LN681231">
    <property type="protein sequence ID" value="CEK28576.1"/>
    <property type="molecule type" value="Genomic_DNA"/>
</dbReference>
<evidence type="ECO:0000256" key="9">
    <source>
        <dbReference type="ARBA" id="ARBA00022737"/>
    </source>
</evidence>
<evidence type="ECO:0000256" key="13">
    <source>
        <dbReference type="ARBA" id="ARBA00023049"/>
    </source>
</evidence>
<keyword evidence="12 15" id="KW-1133">Transmembrane helix</keyword>
<dbReference type="EC" id="3.4.24.-" evidence="15"/>
<dbReference type="SUPFAM" id="SSF50156">
    <property type="entry name" value="PDZ domain-like"/>
    <property type="match status" value="2"/>
</dbReference>
<reference evidence="17" key="1">
    <citation type="journal article" date="2015" name="Genome Announc.">
        <title>Complete Genome Sequence of Yersinia ruckeri Strain CSF007-82, Etiologic Agent of Red Mouth Disease in Salmonid Fish.</title>
        <authorList>
            <person name="Nelson M.C."/>
            <person name="LaPatra S.E."/>
            <person name="Welch T.J."/>
            <person name="Graf J."/>
        </authorList>
    </citation>
    <scope>NUCLEOTIDE SEQUENCE</scope>
    <source>
        <strain evidence="17">CSF007-82</strain>
    </source>
</reference>
<keyword evidence="4" id="KW-1003">Cell membrane</keyword>
<dbReference type="KEGG" id="yrb:UGYR_06670"/>
<reference evidence="18 19" key="2">
    <citation type="submission" date="2018-06" db="EMBL/GenBank/DDBJ databases">
        <authorList>
            <consortium name="Pathogen Informatics"/>
            <person name="Doyle S."/>
        </authorList>
    </citation>
    <scope>NUCLEOTIDE SEQUENCE [LARGE SCALE GENOMIC DNA]</scope>
    <source>
        <strain evidence="18 19">NCTC10476</strain>
    </source>
</reference>
<dbReference type="Pfam" id="PF17820">
    <property type="entry name" value="PDZ_6"/>
    <property type="match status" value="1"/>
</dbReference>
<feature type="domain" description="PDZ" evidence="16">
    <location>
        <begin position="199"/>
        <end position="256"/>
    </location>
</feature>
<keyword evidence="11 15" id="KW-0862">Zinc</keyword>
<evidence type="ECO:0000256" key="4">
    <source>
        <dbReference type="ARBA" id="ARBA00022475"/>
    </source>
</evidence>
<dbReference type="InterPro" id="IPR008915">
    <property type="entry name" value="Peptidase_M50"/>
</dbReference>
<dbReference type="SMART" id="SM00228">
    <property type="entry name" value="PDZ"/>
    <property type="match status" value="2"/>
</dbReference>
<evidence type="ECO:0000256" key="11">
    <source>
        <dbReference type="ARBA" id="ARBA00022833"/>
    </source>
</evidence>
<dbReference type="GeneID" id="66880454"/>
<evidence type="ECO:0000256" key="3">
    <source>
        <dbReference type="ARBA" id="ARBA00007931"/>
    </source>
</evidence>
<comment type="cofactor">
    <cofactor evidence="1 15">
        <name>Zn(2+)</name>
        <dbReference type="ChEBI" id="CHEBI:29105"/>
    </cofactor>
</comment>
<dbReference type="InterPro" id="IPR001478">
    <property type="entry name" value="PDZ"/>
</dbReference>
<evidence type="ECO:0000256" key="2">
    <source>
        <dbReference type="ARBA" id="ARBA00004429"/>
    </source>
</evidence>
<dbReference type="GO" id="GO:0006508">
    <property type="term" value="P:proteolysis"/>
    <property type="evidence" value="ECO:0007669"/>
    <property type="project" value="UniProtKB-KW"/>
</dbReference>
<keyword evidence="14 15" id="KW-0472">Membrane</keyword>
<dbReference type="GO" id="GO:0046872">
    <property type="term" value="F:metal ion binding"/>
    <property type="evidence" value="ECO:0007669"/>
    <property type="project" value="UniProtKB-KW"/>
</dbReference>
<evidence type="ECO:0000313" key="19">
    <source>
        <dbReference type="Proteomes" id="UP000255169"/>
    </source>
</evidence>
<keyword evidence="9" id="KW-0677">Repeat</keyword>
<keyword evidence="7 15" id="KW-0812">Transmembrane</keyword>
<dbReference type="Proteomes" id="UP000255169">
    <property type="component" value="Unassembled WGS sequence"/>
</dbReference>
<name>A0A085U2Y8_YERRU</name>
<dbReference type="NCBIfam" id="NF008046">
    <property type="entry name" value="PRK10779.1"/>
    <property type="match status" value="1"/>
</dbReference>
<sequence>MMSILWNLAAFIVALGILITVHEFGHFWVARRCGVRVERFSIGFGKALWHRTDRQGTEYVIALIPLGGYVKMLDERVDAVAPELRHQAFNNKTILQRAAIISAGPIANFLFAIFAYWLVFIIGVPSFRPVVGDISPQSIAAQANISPGMELKSIDGIETPDWSAVRLALVGKLGDTQVQVGVAPFGTDRVVQKTLDLHQWSFEPDKQDPVVALGIIPRGPQIESILQEVQPESAAKKAGLQAGDRIVKVDGQLLNGWQAFATRVRENPGKPLIVDIERGGSPLSLTLIPDTKSVGKDRTEGFAGVVPKVIPLPDEYKTIRQYGPFTALYQAGDKTWQLMRLTVNMLGKLITGDVKLNNLSGPISIAQGAGVSAEFGLVYYLMFLALISVNLGIINLFPLPVLDGGHLLFLAIEKLKGGPVSERVQDFSYRIGSILLMLLMGLALFNDFSRF</sequence>
<dbReference type="OrthoDB" id="9782003at2"/>
<organism evidence="17">
    <name type="scientific">Yersinia ruckeri</name>
    <dbReference type="NCBI Taxonomy" id="29486"/>
    <lineage>
        <taxon>Bacteria</taxon>
        <taxon>Pseudomonadati</taxon>
        <taxon>Pseudomonadota</taxon>
        <taxon>Gammaproteobacteria</taxon>
        <taxon>Enterobacterales</taxon>
        <taxon>Yersiniaceae</taxon>
        <taxon>Yersinia</taxon>
    </lineage>
</organism>
<evidence type="ECO:0000256" key="8">
    <source>
        <dbReference type="ARBA" id="ARBA00022723"/>
    </source>
</evidence>
<feature type="transmembrane region" description="Helical" evidence="15">
    <location>
        <begin position="377"/>
        <end position="397"/>
    </location>
</feature>
<dbReference type="Pfam" id="PF02163">
    <property type="entry name" value="Peptidase_M50"/>
    <property type="match status" value="1"/>
</dbReference>
<evidence type="ECO:0000256" key="10">
    <source>
        <dbReference type="ARBA" id="ARBA00022801"/>
    </source>
</evidence>
<dbReference type="RefSeq" id="WP_004719661.1">
    <property type="nucleotide sequence ID" value="NZ_CABIHR010000005.1"/>
</dbReference>
<dbReference type="PANTHER" id="PTHR42837:SF2">
    <property type="entry name" value="MEMBRANE METALLOPROTEASE ARASP2, CHLOROPLASTIC-RELATED"/>
    <property type="match status" value="1"/>
</dbReference>
<protein>
    <recommendedName>
        <fullName evidence="15">Zinc metalloprotease</fullName>
        <ecNumber evidence="15">3.4.24.-</ecNumber>
    </recommendedName>
</protein>
<dbReference type="InterPro" id="IPR036034">
    <property type="entry name" value="PDZ_sf"/>
</dbReference>
<dbReference type="MEROPS" id="M50.004"/>
<comment type="similarity">
    <text evidence="3 15">Belongs to the peptidase M50B family.</text>
</comment>
<comment type="subcellular location">
    <subcellularLocation>
        <location evidence="2">Cell inner membrane</location>
        <topology evidence="2">Multi-pass membrane protein</topology>
    </subcellularLocation>
</comment>
<dbReference type="CDD" id="cd23082">
    <property type="entry name" value="cpPDZ1_EcRseP-like"/>
    <property type="match status" value="1"/>
</dbReference>
<evidence type="ECO:0000256" key="5">
    <source>
        <dbReference type="ARBA" id="ARBA00022519"/>
    </source>
</evidence>
<evidence type="ECO:0000256" key="7">
    <source>
        <dbReference type="ARBA" id="ARBA00022692"/>
    </source>
</evidence>
<dbReference type="GO" id="GO:0005886">
    <property type="term" value="C:plasma membrane"/>
    <property type="evidence" value="ECO:0007669"/>
    <property type="project" value="UniProtKB-SubCell"/>
</dbReference>
<dbReference type="AlphaFoldDB" id="A0A085U2Y8"/>
<dbReference type="FunFam" id="2.30.42.10:FF:000095">
    <property type="entry name" value="Zinc metalloprotease"/>
    <property type="match status" value="1"/>
</dbReference>
<evidence type="ECO:0000256" key="1">
    <source>
        <dbReference type="ARBA" id="ARBA00001947"/>
    </source>
</evidence>
<keyword evidence="13 15" id="KW-0482">Metalloprotease</keyword>
<evidence type="ECO:0000256" key="12">
    <source>
        <dbReference type="ARBA" id="ARBA00022989"/>
    </source>
</evidence>
<dbReference type="PROSITE" id="PS50106">
    <property type="entry name" value="PDZ"/>
    <property type="match status" value="1"/>
</dbReference>
<dbReference type="eggNOG" id="COG0750">
    <property type="taxonomic scope" value="Bacteria"/>
</dbReference>
<keyword evidence="10 15" id="KW-0378">Hydrolase</keyword>
<proteinExistence type="inferred from homology"/>
<keyword evidence="6 17" id="KW-0645">Protease</keyword>
<dbReference type="CDD" id="cd06163">
    <property type="entry name" value="S2P-M50_PDZ_RseP-like"/>
    <property type="match status" value="1"/>
</dbReference>
<dbReference type="PANTHER" id="PTHR42837">
    <property type="entry name" value="REGULATOR OF SIGMA-E PROTEASE RSEP"/>
    <property type="match status" value="1"/>
</dbReference>
<keyword evidence="19" id="KW-1185">Reference proteome</keyword>
<keyword evidence="8 15" id="KW-0479">Metal-binding</keyword>
<evidence type="ECO:0000313" key="18">
    <source>
        <dbReference type="EMBL" id="SUQ01511.1"/>
    </source>
</evidence>
<feature type="transmembrane region" description="Helical" evidence="15">
    <location>
        <begin position="106"/>
        <end position="127"/>
    </location>
</feature>
<gene>
    <name evidence="18" type="primary">rseP</name>
    <name evidence="17" type="ORF">CSF007_14240</name>
    <name evidence="18" type="ORF">NCTC10476_02872</name>
</gene>
<dbReference type="GO" id="GO:0004222">
    <property type="term" value="F:metalloendopeptidase activity"/>
    <property type="evidence" value="ECO:0007669"/>
    <property type="project" value="InterPro"/>
</dbReference>
<evidence type="ECO:0000256" key="14">
    <source>
        <dbReference type="ARBA" id="ARBA00023136"/>
    </source>
</evidence>
<evidence type="ECO:0000259" key="16">
    <source>
        <dbReference type="PROSITE" id="PS50106"/>
    </source>
</evidence>
<evidence type="ECO:0000256" key="15">
    <source>
        <dbReference type="RuleBase" id="RU362031"/>
    </source>
</evidence>
<dbReference type="PATRIC" id="fig|29486.44.peg.3298"/>